<dbReference type="Pfam" id="PF12833">
    <property type="entry name" value="HTH_18"/>
    <property type="match status" value="1"/>
</dbReference>
<evidence type="ECO:0000256" key="3">
    <source>
        <dbReference type="ARBA" id="ARBA00023163"/>
    </source>
</evidence>
<evidence type="ECO:0000256" key="1">
    <source>
        <dbReference type="ARBA" id="ARBA00023015"/>
    </source>
</evidence>
<dbReference type="PROSITE" id="PS01124">
    <property type="entry name" value="HTH_ARAC_FAMILY_2"/>
    <property type="match status" value="1"/>
</dbReference>
<proteinExistence type="predicted"/>
<dbReference type="KEGG" id="cser:CCO03_00445"/>
<evidence type="ECO:0000259" key="5">
    <source>
        <dbReference type="PROSITE" id="PS01124"/>
    </source>
</evidence>
<reference evidence="6 7" key="1">
    <citation type="submission" date="2017-05" db="EMBL/GenBank/DDBJ databases">
        <authorList>
            <person name="Song R."/>
            <person name="Chenine A.L."/>
            <person name="Ruprecht R.M."/>
        </authorList>
    </citation>
    <scope>NUCLEOTIDE SEQUENCE [LARGE SCALE GENOMIC DNA]</scope>
    <source>
        <strain evidence="6 7">DSM 26136</strain>
    </source>
</reference>
<dbReference type="GO" id="GO:0003700">
    <property type="term" value="F:DNA-binding transcription factor activity"/>
    <property type="evidence" value="ECO:0007669"/>
    <property type="project" value="InterPro"/>
</dbReference>
<feature type="compositionally biased region" description="Gly residues" evidence="4">
    <location>
        <begin position="547"/>
        <end position="556"/>
    </location>
</feature>
<evidence type="ECO:0000256" key="4">
    <source>
        <dbReference type="SAM" id="MobiDB-lite"/>
    </source>
</evidence>
<keyword evidence="2" id="KW-0238">DNA-binding</keyword>
<protein>
    <recommendedName>
        <fullName evidence="5">HTH araC/xylS-type domain-containing protein</fullName>
    </recommendedName>
</protein>
<feature type="compositionally biased region" description="Gly residues" evidence="4">
    <location>
        <begin position="39"/>
        <end position="50"/>
    </location>
</feature>
<dbReference type="Gene3D" id="1.10.10.60">
    <property type="entry name" value="Homeodomain-like"/>
    <property type="match status" value="1"/>
</dbReference>
<keyword evidence="3" id="KW-0804">Transcription</keyword>
<feature type="domain" description="HTH araC/xylS-type" evidence="5">
    <location>
        <begin position="443"/>
        <end position="544"/>
    </location>
</feature>
<dbReference type="Proteomes" id="UP000196138">
    <property type="component" value="Chromosome"/>
</dbReference>
<dbReference type="EMBL" id="CP021455">
    <property type="protein sequence ID" value="ARU03360.1"/>
    <property type="molecule type" value="Genomic_DNA"/>
</dbReference>
<feature type="region of interest" description="Disordered" evidence="4">
    <location>
        <begin position="94"/>
        <end position="136"/>
    </location>
</feature>
<dbReference type="SMART" id="SM00342">
    <property type="entry name" value="HTH_ARAC"/>
    <property type="match status" value="1"/>
</dbReference>
<keyword evidence="7" id="KW-1185">Reference proteome</keyword>
<evidence type="ECO:0000256" key="2">
    <source>
        <dbReference type="ARBA" id="ARBA00023125"/>
    </source>
</evidence>
<feature type="region of interest" description="Disordered" evidence="4">
    <location>
        <begin position="537"/>
        <end position="556"/>
    </location>
</feature>
<evidence type="ECO:0000313" key="7">
    <source>
        <dbReference type="Proteomes" id="UP000196138"/>
    </source>
</evidence>
<keyword evidence="1" id="KW-0805">Transcription regulation</keyword>
<dbReference type="GO" id="GO:0043565">
    <property type="term" value="F:sequence-specific DNA binding"/>
    <property type="evidence" value="ECO:0007669"/>
    <property type="project" value="InterPro"/>
</dbReference>
<feature type="region of interest" description="Disordered" evidence="4">
    <location>
        <begin position="1"/>
        <end position="52"/>
    </location>
</feature>
<dbReference type="PROSITE" id="PS00041">
    <property type="entry name" value="HTH_ARAC_FAMILY_1"/>
    <property type="match status" value="1"/>
</dbReference>
<gene>
    <name evidence="6" type="ORF">CCO03_00445</name>
</gene>
<dbReference type="InterPro" id="IPR018060">
    <property type="entry name" value="HTH_AraC"/>
</dbReference>
<accession>A0A1Y0EIS0</accession>
<dbReference type="InterPro" id="IPR009057">
    <property type="entry name" value="Homeodomain-like_sf"/>
</dbReference>
<sequence>MLVGVARLQDGEDRGRIGGQAGARQQHEGPGQHAQVGLPPGGRGGAGAGVGRQAVGLKRCHGNPARGPPSHALGLQQPRQADRQLVQVPPHGAWAGARRRGGRAAGWAVRPDGAPSLDARRMPAGRPAPGRRPARASTAVRAARASTWGAVMGVVSHDGSSLGLQNPSAPTGRLSGGCSEGHTIGKRVAFFLGWREVTWAWDEASSTLSCMDPKGANVIESGITASVTPMYGTKWLRSPVMTSLQDLRAFQDEFTQFLSGVQVEPLHGDTLETVGALTVLEGMVISTAQTTPTRCFHLAAGTGSDDAVVFMGAPAGNLQLQAQGQEWRLGVGDAIFTVPGRHRVETHVPTQLCGVMLSRSLLGSLVGDVDAGLWRPLRAHPATALLTQYACLLRDQDAAALALPELRRAAVLHMHDLAALLIGATGDAAQLARGRGVAAARLLAVRQDIAAHHADPGLSVADVARRQGVTPRHVQALLEEAGETFTALVLAHRLASAHHLLTDARLARRTVSAIALDAGFGDLSYFNRSFRRRYGMTPTEARAAGRDPGGGHPPRR</sequence>
<dbReference type="AlphaFoldDB" id="A0A1Y0EIS0"/>
<name>A0A1Y0EIS0_9BURK</name>
<dbReference type="SUPFAM" id="SSF46689">
    <property type="entry name" value="Homeodomain-like"/>
    <property type="match status" value="1"/>
</dbReference>
<dbReference type="InterPro" id="IPR020449">
    <property type="entry name" value="Tscrpt_reg_AraC-type_HTH"/>
</dbReference>
<dbReference type="InterPro" id="IPR050204">
    <property type="entry name" value="AraC_XylS_family_regulators"/>
</dbReference>
<dbReference type="PANTHER" id="PTHR46796">
    <property type="entry name" value="HTH-TYPE TRANSCRIPTIONAL ACTIVATOR RHAS-RELATED"/>
    <property type="match status" value="1"/>
</dbReference>
<dbReference type="InterPro" id="IPR018062">
    <property type="entry name" value="HTH_AraC-typ_CS"/>
</dbReference>
<dbReference type="PRINTS" id="PR00032">
    <property type="entry name" value="HTHARAC"/>
</dbReference>
<evidence type="ECO:0000313" key="6">
    <source>
        <dbReference type="EMBL" id="ARU03360.1"/>
    </source>
</evidence>
<dbReference type="PANTHER" id="PTHR46796:SF6">
    <property type="entry name" value="ARAC SUBFAMILY"/>
    <property type="match status" value="1"/>
</dbReference>
<organism evidence="6 7">
    <name type="scientific">Comamonas serinivorans</name>
    <dbReference type="NCBI Taxonomy" id="1082851"/>
    <lineage>
        <taxon>Bacteria</taxon>
        <taxon>Pseudomonadati</taxon>
        <taxon>Pseudomonadota</taxon>
        <taxon>Betaproteobacteria</taxon>
        <taxon>Burkholderiales</taxon>
        <taxon>Comamonadaceae</taxon>
        <taxon>Comamonas</taxon>
    </lineage>
</organism>